<dbReference type="PROSITE" id="PS50092">
    <property type="entry name" value="TSP1"/>
    <property type="match status" value="1"/>
</dbReference>
<organism evidence="1">
    <name type="scientific">Cyprideis torosa</name>
    <dbReference type="NCBI Taxonomy" id="163714"/>
    <lineage>
        <taxon>Eukaryota</taxon>
        <taxon>Metazoa</taxon>
        <taxon>Ecdysozoa</taxon>
        <taxon>Arthropoda</taxon>
        <taxon>Crustacea</taxon>
        <taxon>Oligostraca</taxon>
        <taxon>Ostracoda</taxon>
        <taxon>Podocopa</taxon>
        <taxon>Podocopida</taxon>
        <taxon>Cytherocopina</taxon>
        <taxon>Cytheroidea</taxon>
        <taxon>Cytherideidae</taxon>
        <taxon>Cyprideis</taxon>
    </lineage>
</organism>
<gene>
    <name evidence="1" type="ORF">CTOB1V02_LOCUS2529</name>
</gene>
<sequence length="518" mass="58771">MEDLADLGALWVHMEDGNLVTSLCVNSHIVFFKRSRLSPFQWFSITLRFLHWEVILSSPKEGLLLRHGQDFSMVGEEGFLNVRLKGRAVWDFEDFQTVAGCIHFQSRYGQTPFAWFSFPSKGPLRLSVWSDKGNAIVLLSPVATKDWERFLKFMKVVVVTDKGSLYIMNGTFDPSDHLSKAYIPSSRFQDDWWHFWITADPQTLAVGWGESSILPLMTSEVSRDEVRYYAPLSSLDMNWVINCGPSVLPIPPPPMASLSWSAWSPWNCSVPCGGGPGIQTRTCFSNVEDCPGPSNRTGLCNEEPCIKLTSNMLQNIQHRLSVTYNNLVLVSPGSPFRFSCESQVAQTVFQYYPDPKMRIFHLDTMLVEFKSHKSPEEEEHEIPEIPRTVASDAGVYHCWLQASPGQKSVLLNIATLQFQTSETSVIHAPSTSEAVTARFRSFSSYFQGFLSPIRVTWLHEGSAWATATSKHASQLDVFELEVNEKMRGIWESVVEDTYSGRKWLTNRFFFEPKGQEAR</sequence>
<name>A0A7R8W480_9CRUS</name>
<dbReference type="AlphaFoldDB" id="A0A7R8W480"/>
<reference evidence="1" key="1">
    <citation type="submission" date="2020-11" db="EMBL/GenBank/DDBJ databases">
        <authorList>
            <person name="Tran Van P."/>
        </authorList>
    </citation>
    <scope>NUCLEOTIDE SEQUENCE</scope>
</reference>
<dbReference type="OrthoDB" id="1915767at2759"/>
<proteinExistence type="predicted"/>
<accession>A0A7R8W480</accession>
<dbReference type="EMBL" id="OB660399">
    <property type="protein sequence ID" value="CAD7224572.1"/>
    <property type="molecule type" value="Genomic_DNA"/>
</dbReference>
<evidence type="ECO:0000313" key="1">
    <source>
        <dbReference type="EMBL" id="CAD7224572.1"/>
    </source>
</evidence>
<dbReference type="InterPro" id="IPR000884">
    <property type="entry name" value="TSP1_rpt"/>
</dbReference>
<dbReference type="InterPro" id="IPR036383">
    <property type="entry name" value="TSP1_rpt_sf"/>
</dbReference>
<dbReference type="SMART" id="SM00209">
    <property type="entry name" value="TSP1"/>
    <property type="match status" value="1"/>
</dbReference>
<protein>
    <submittedName>
        <fullName evidence="1">Uncharacterized protein</fullName>
    </submittedName>
</protein>
<dbReference type="Pfam" id="PF00090">
    <property type="entry name" value="TSP_1"/>
    <property type="match status" value="1"/>
</dbReference>
<dbReference type="Gene3D" id="2.20.100.10">
    <property type="entry name" value="Thrombospondin type-1 (TSP1) repeat"/>
    <property type="match status" value="1"/>
</dbReference>
<dbReference type="SUPFAM" id="SSF82895">
    <property type="entry name" value="TSP-1 type 1 repeat"/>
    <property type="match status" value="1"/>
</dbReference>